<dbReference type="PANTHER" id="PTHR31793">
    <property type="entry name" value="4-HYDROXYBENZOYL-COA THIOESTERASE FAMILY MEMBER"/>
    <property type="match status" value="1"/>
</dbReference>
<evidence type="ECO:0008006" key="5">
    <source>
        <dbReference type="Google" id="ProtNLM"/>
    </source>
</evidence>
<dbReference type="Proteomes" id="UP000238655">
    <property type="component" value="Chromosome 1"/>
</dbReference>
<dbReference type="SUPFAM" id="SSF54637">
    <property type="entry name" value="Thioesterase/thiol ester dehydrase-isomerase"/>
    <property type="match status" value="1"/>
</dbReference>
<gene>
    <name evidence="3" type="ORF">C3743_16235</name>
</gene>
<dbReference type="CDD" id="cd00586">
    <property type="entry name" value="4HBT"/>
    <property type="match status" value="1"/>
</dbReference>
<dbReference type="PANTHER" id="PTHR31793:SF37">
    <property type="entry name" value="ACYL-COA THIOESTER HYDROLASE YBGC"/>
    <property type="match status" value="1"/>
</dbReference>
<dbReference type="PIRSF" id="PIRSF003230">
    <property type="entry name" value="YbgC"/>
    <property type="match status" value="1"/>
</dbReference>
<evidence type="ECO:0000256" key="1">
    <source>
        <dbReference type="ARBA" id="ARBA00005953"/>
    </source>
</evidence>
<dbReference type="InterPro" id="IPR006684">
    <property type="entry name" value="YbgC/YbaW"/>
</dbReference>
<evidence type="ECO:0000313" key="4">
    <source>
        <dbReference type="Proteomes" id="UP000238655"/>
    </source>
</evidence>
<dbReference type="GO" id="GO:0047617">
    <property type="term" value="F:fatty acyl-CoA hydrolase activity"/>
    <property type="evidence" value="ECO:0007669"/>
    <property type="project" value="TreeGrafter"/>
</dbReference>
<evidence type="ECO:0000256" key="2">
    <source>
        <dbReference type="ARBA" id="ARBA00022801"/>
    </source>
</evidence>
<proteinExistence type="inferred from homology"/>
<dbReference type="Gene3D" id="3.10.129.10">
    <property type="entry name" value="Hotdog Thioesterase"/>
    <property type="match status" value="1"/>
</dbReference>
<dbReference type="AlphaFoldDB" id="A0A2S5DRY3"/>
<keyword evidence="2" id="KW-0378">Hydrolase</keyword>
<dbReference type="EMBL" id="PQVP01000002">
    <property type="protein sequence ID" value="POZ81851.1"/>
    <property type="molecule type" value="Genomic_DNA"/>
</dbReference>
<comment type="caution">
    <text evidence="3">The sequence shown here is derived from an EMBL/GenBank/DDBJ whole genome shotgun (WGS) entry which is preliminary data.</text>
</comment>
<dbReference type="InterPro" id="IPR050563">
    <property type="entry name" value="4-hydroxybenzoyl-CoA_TE"/>
</dbReference>
<accession>A0A2S5DRY3</accession>
<dbReference type="NCBIfam" id="TIGR00051">
    <property type="entry name" value="YbgC/FadM family acyl-CoA thioesterase"/>
    <property type="match status" value="1"/>
</dbReference>
<evidence type="ECO:0000313" key="3">
    <source>
        <dbReference type="EMBL" id="POZ81851.1"/>
    </source>
</evidence>
<protein>
    <recommendedName>
        <fullName evidence="5">Acyl-CoA thioesterase</fullName>
    </recommendedName>
</protein>
<dbReference type="InterPro" id="IPR029069">
    <property type="entry name" value="HotDog_dom_sf"/>
</dbReference>
<sequence>MHAVRILFAYVSGGRDMHRVPEYRSHHYSLRVPFADIDLGGVVYHAHYLRYFDQARMEWYRAKGVDLAEMMSVQRRGLIVCGIETEFMSPAGHDELLTIHTTLEEFTGVRLAFRQDVYREDRLIARGRTKLAGVSMDTLRPARIPFSFALE</sequence>
<organism evidence="3 4">
    <name type="scientific">Burkholderia contaminans</name>
    <dbReference type="NCBI Taxonomy" id="488447"/>
    <lineage>
        <taxon>Bacteria</taxon>
        <taxon>Pseudomonadati</taxon>
        <taxon>Pseudomonadota</taxon>
        <taxon>Betaproteobacteria</taxon>
        <taxon>Burkholderiales</taxon>
        <taxon>Burkholderiaceae</taxon>
        <taxon>Burkholderia</taxon>
        <taxon>Burkholderia cepacia complex</taxon>
    </lineage>
</organism>
<dbReference type="Pfam" id="PF13279">
    <property type="entry name" value="4HBT_2"/>
    <property type="match status" value="1"/>
</dbReference>
<comment type="similarity">
    <text evidence="1">Belongs to the 4-hydroxybenzoyl-CoA thioesterase family.</text>
</comment>
<reference evidence="3 4" key="1">
    <citation type="submission" date="2018-01" db="EMBL/GenBank/DDBJ databases">
        <title>Successful Treatment of Persistent Burkholderia cepacia Bacteremia with Ceftazidime-Avibactam.</title>
        <authorList>
            <person name="Tamma P."/>
            <person name="Fan Y."/>
            <person name="Bergman Y."/>
            <person name="Sick-Samuels A."/>
            <person name="Hsu A."/>
            <person name="Timp W."/>
            <person name="Simner P."/>
        </authorList>
    </citation>
    <scope>NUCLEOTIDE SEQUENCE [LARGE SCALE GENOMIC DNA]</scope>
    <source>
        <strain evidence="3 4">170816</strain>
    </source>
</reference>
<name>A0A2S5DRY3_9BURK</name>